<evidence type="ECO:0000256" key="1">
    <source>
        <dbReference type="ARBA" id="ARBA00008045"/>
    </source>
</evidence>
<feature type="coiled-coil region" evidence="6">
    <location>
        <begin position="31"/>
        <end position="62"/>
    </location>
</feature>
<dbReference type="GO" id="GO:0006457">
    <property type="term" value="P:protein folding"/>
    <property type="evidence" value="ECO:0007669"/>
    <property type="project" value="UniProtKB-UniRule"/>
</dbReference>
<evidence type="ECO:0000256" key="6">
    <source>
        <dbReference type="SAM" id="Coils"/>
    </source>
</evidence>
<evidence type="ECO:0000256" key="4">
    <source>
        <dbReference type="ARBA" id="ARBA00024667"/>
    </source>
</evidence>
<dbReference type="Gene3D" id="1.10.287.370">
    <property type="match status" value="1"/>
</dbReference>
<dbReference type="GO" id="GO:0005737">
    <property type="term" value="C:cytoplasm"/>
    <property type="evidence" value="ECO:0007669"/>
    <property type="project" value="UniProtKB-ARBA"/>
</dbReference>
<evidence type="ECO:0000313" key="8">
    <source>
        <dbReference type="Proteomes" id="UP000594454"/>
    </source>
</evidence>
<name>A0A7R8UHR1_HERIL</name>
<sequence length="137" mass="15887">MATKAATGGKGFQPDSDVHVTFEDQQKINRFAKHNARLEDYKRELEIRKNELKSLEEACEEIELFDEDEMIPFQIGEVFISHNLPKTQELLASEKSKNQKEIKEIEDKCSAIQQIMNELKAQLYHRFGSNISLENDD</sequence>
<dbReference type="GO" id="GO:0016272">
    <property type="term" value="C:prefoldin complex"/>
    <property type="evidence" value="ECO:0007669"/>
    <property type="project" value="UniProtKB-UniRule"/>
</dbReference>
<dbReference type="AlphaFoldDB" id="A0A7R8UHR1"/>
<proteinExistence type="inferred from homology"/>
<evidence type="ECO:0000313" key="7">
    <source>
        <dbReference type="EMBL" id="CAD7080828.1"/>
    </source>
</evidence>
<dbReference type="PIRSF" id="PIRSF016477">
    <property type="entry name" value="Prefoldin_subunit_4"/>
    <property type="match status" value="1"/>
</dbReference>
<comment type="similarity">
    <text evidence="1 5">Belongs to the prefoldin subunit beta family.</text>
</comment>
<dbReference type="EMBL" id="LR899010">
    <property type="protein sequence ID" value="CAD7080828.1"/>
    <property type="molecule type" value="Genomic_DNA"/>
</dbReference>
<dbReference type="InterPro" id="IPR016661">
    <property type="entry name" value="PFDN4"/>
</dbReference>
<evidence type="ECO:0000256" key="3">
    <source>
        <dbReference type="ARBA" id="ARBA00023186"/>
    </source>
</evidence>
<accession>A0A7R8UHR1</accession>
<gene>
    <name evidence="7" type="ORF">HERILL_LOCUS3965</name>
</gene>
<dbReference type="OrthoDB" id="10250441at2759"/>
<comment type="subunit">
    <text evidence="2 5">Heterohexamer of two PFD-alpha type and four PFD-beta type subunits.</text>
</comment>
<keyword evidence="6" id="KW-0175">Coiled coil</keyword>
<dbReference type="GO" id="GO:0051082">
    <property type="term" value="F:unfolded protein binding"/>
    <property type="evidence" value="ECO:0007669"/>
    <property type="project" value="InterPro"/>
</dbReference>
<dbReference type="InParanoid" id="A0A7R8UHR1"/>
<protein>
    <recommendedName>
        <fullName evidence="5">Prefoldin subunit 4</fullName>
    </recommendedName>
</protein>
<dbReference type="FunCoup" id="A0A7R8UHR1">
    <property type="interactions" value="1395"/>
</dbReference>
<keyword evidence="3 5" id="KW-0143">Chaperone</keyword>
<dbReference type="CDD" id="cd23165">
    <property type="entry name" value="Prefoldin_4"/>
    <property type="match status" value="1"/>
</dbReference>
<keyword evidence="8" id="KW-1185">Reference proteome</keyword>
<dbReference type="SUPFAM" id="SSF46579">
    <property type="entry name" value="Prefoldin"/>
    <property type="match status" value="1"/>
</dbReference>
<dbReference type="Proteomes" id="UP000594454">
    <property type="component" value="Chromosome 2"/>
</dbReference>
<dbReference type="Pfam" id="PF01920">
    <property type="entry name" value="Prefoldin_2"/>
    <property type="match status" value="1"/>
</dbReference>
<comment type="function">
    <text evidence="4 5">Binds specifically to cytosolic chaperonin (c-CPN) and transfers target proteins to it. Binds to nascent polypeptide chain and promotes folding in an environment in which there are many competing pathways for nonnative proteins.</text>
</comment>
<feature type="coiled-coil region" evidence="6">
    <location>
        <begin position="88"/>
        <end position="122"/>
    </location>
</feature>
<dbReference type="FunFam" id="1.10.287.370:FF:000005">
    <property type="entry name" value="Prefoldin subunit 4"/>
    <property type="match status" value="1"/>
</dbReference>
<dbReference type="PANTHER" id="PTHR21100:SF9">
    <property type="entry name" value="PREFOLDIN SUBUNIT 4"/>
    <property type="match status" value="1"/>
</dbReference>
<dbReference type="OMA" id="KFGRAIN"/>
<dbReference type="InterPro" id="IPR009053">
    <property type="entry name" value="Prefoldin"/>
</dbReference>
<reference evidence="7 8" key="1">
    <citation type="submission" date="2020-11" db="EMBL/GenBank/DDBJ databases">
        <authorList>
            <person name="Wallbank WR R."/>
            <person name="Pardo Diaz C."/>
            <person name="Kozak K."/>
            <person name="Martin S."/>
            <person name="Jiggins C."/>
            <person name="Moest M."/>
            <person name="Warren A I."/>
            <person name="Generalovic N T."/>
            <person name="Byers J.R.P. K."/>
            <person name="Montejo-Kovacevich G."/>
            <person name="Yen C E."/>
        </authorList>
    </citation>
    <scope>NUCLEOTIDE SEQUENCE [LARGE SCALE GENOMIC DNA]</scope>
</reference>
<evidence type="ECO:0000256" key="2">
    <source>
        <dbReference type="ARBA" id="ARBA00011695"/>
    </source>
</evidence>
<dbReference type="InterPro" id="IPR002777">
    <property type="entry name" value="PFD_beta-like"/>
</dbReference>
<evidence type="ECO:0000256" key="5">
    <source>
        <dbReference type="PIRNR" id="PIRNR016477"/>
    </source>
</evidence>
<dbReference type="PANTHER" id="PTHR21100">
    <property type="entry name" value="PREFOLDIN SUBUNIT 4"/>
    <property type="match status" value="1"/>
</dbReference>
<organism evidence="7 8">
    <name type="scientific">Hermetia illucens</name>
    <name type="common">Black soldier fly</name>
    <dbReference type="NCBI Taxonomy" id="343691"/>
    <lineage>
        <taxon>Eukaryota</taxon>
        <taxon>Metazoa</taxon>
        <taxon>Ecdysozoa</taxon>
        <taxon>Arthropoda</taxon>
        <taxon>Hexapoda</taxon>
        <taxon>Insecta</taxon>
        <taxon>Pterygota</taxon>
        <taxon>Neoptera</taxon>
        <taxon>Endopterygota</taxon>
        <taxon>Diptera</taxon>
        <taxon>Brachycera</taxon>
        <taxon>Stratiomyomorpha</taxon>
        <taxon>Stratiomyidae</taxon>
        <taxon>Hermetiinae</taxon>
        <taxon>Hermetia</taxon>
    </lineage>
</organism>